<dbReference type="Proteomes" id="UP001208570">
    <property type="component" value="Unassembled WGS sequence"/>
</dbReference>
<dbReference type="EMBL" id="JAODUP010000283">
    <property type="protein sequence ID" value="KAK2153845.1"/>
    <property type="molecule type" value="Genomic_DNA"/>
</dbReference>
<evidence type="ECO:0000256" key="1">
    <source>
        <dbReference type="SAM" id="Phobius"/>
    </source>
</evidence>
<comment type="caution">
    <text evidence="2">The sequence shown here is derived from an EMBL/GenBank/DDBJ whole genome shotgun (WGS) entry which is preliminary data.</text>
</comment>
<keyword evidence="1" id="KW-0472">Membrane</keyword>
<keyword evidence="1" id="KW-0812">Transmembrane</keyword>
<proteinExistence type="predicted"/>
<organism evidence="2 3">
    <name type="scientific">Paralvinella palmiformis</name>
    <dbReference type="NCBI Taxonomy" id="53620"/>
    <lineage>
        <taxon>Eukaryota</taxon>
        <taxon>Metazoa</taxon>
        <taxon>Spiralia</taxon>
        <taxon>Lophotrochozoa</taxon>
        <taxon>Annelida</taxon>
        <taxon>Polychaeta</taxon>
        <taxon>Sedentaria</taxon>
        <taxon>Canalipalpata</taxon>
        <taxon>Terebellida</taxon>
        <taxon>Terebelliformia</taxon>
        <taxon>Alvinellidae</taxon>
        <taxon>Paralvinella</taxon>
    </lineage>
</organism>
<name>A0AAD9JJX5_9ANNE</name>
<reference evidence="2" key="1">
    <citation type="journal article" date="2023" name="Mol. Biol. Evol.">
        <title>Third-Generation Sequencing Reveals the Adaptive Role of the Epigenome in Three Deep-Sea Polychaetes.</title>
        <authorList>
            <person name="Perez M."/>
            <person name="Aroh O."/>
            <person name="Sun Y."/>
            <person name="Lan Y."/>
            <person name="Juniper S.K."/>
            <person name="Young C.R."/>
            <person name="Angers B."/>
            <person name="Qian P.Y."/>
        </authorList>
    </citation>
    <scope>NUCLEOTIDE SEQUENCE</scope>
    <source>
        <strain evidence="2">P08H-3</strain>
    </source>
</reference>
<feature type="transmembrane region" description="Helical" evidence="1">
    <location>
        <begin position="56"/>
        <end position="76"/>
    </location>
</feature>
<sequence length="140" mass="16211">MWCSGVKFQPSMHYHLPLRASHLLCSKSCSSHIYIYIYIYIILTDWIIIGSKTGNFHYIIGVILAVCYIVCCVKTLQMTVHDGDFETVCVFSFSHPRHSQFQTDYHHSQLLEMTLFIWCKECVFCTVTAVYQLGHKSCSL</sequence>
<keyword evidence="1" id="KW-1133">Transmembrane helix</keyword>
<keyword evidence="3" id="KW-1185">Reference proteome</keyword>
<dbReference type="AlphaFoldDB" id="A0AAD9JJX5"/>
<protein>
    <submittedName>
        <fullName evidence="2">Uncharacterized protein</fullName>
    </submittedName>
</protein>
<accession>A0AAD9JJX5</accession>
<feature type="transmembrane region" description="Helical" evidence="1">
    <location>
        <begin position="33"/>
        <end position="50"/>
    </location>
</feature>
<evidence type="ECO:0000313" key="2">
    <source>
        <dbReference type="EMBL" id="KAK2153845.1"/>
    </source>
</evidence>
<gene>
    <name evidence="2" type="ORF">LSH36_283g02007</name>
</gene>
<evidence type="ECO:0000313" key="3">
    <source>
        <dbReference type="Proteomes" id="UP001208570"/>
    </source>
</evidence>